<dbReference type="PANTHER" id="PTHR11049">
    <property type="entry name" value="ACYL COENZYME A THIOESTER HYDROLASE"/>
    <property type="match status" value="1"/>
</dbReference>
<dbReference type="InterPro" id="IPR033120">
    <property type="entry name" value="HOTDOG_ACOT"/>
</dbReference>
<accession>A0ABS4GS60</accession>
<dbReference type="PROSITE" id="PS51770">
    <property type="entry name" value="HOTDOG_ACOT"/>
    <property type="match status" value="1"/>
</dbReference>
<sequence length="176" mass="19688">MEAKYCKESRIVKMSHVLPPDTNTHGTLFGGKLMSYIDDVASLSATRHSHRTVVTASTDSVHFLSPITPNDAVMLESYVVSTGRTSMEVFVKVIAENLYTGERRISATSFLTLVALDENNKPVPVPPVIPTTKEETKLHELAPQRAEMRKARRAESKEFASYLTTEDYHEQTKCET</sequence>
<proteinExistence type="inferred from homology"/>
<gene>
    <name evidence="5" type="ORF">J2Z37_003136</name>
</gene>
<evidence type="ECO:0000259" key="4">
    <source>
        <dbReference type="PROSITE" id="PS51770"/>
    </source>
</evidence>
<evidence type="ECO:0000313" key="6">
    <source>
        <dbReference type="Proteomes" id="UP001519343"/>
    </source>
</evidence>
<dbReference type="Pfam" id="PF03061">
    <property type="entry name" value="4HBT"/>
    <property type="match status" value="1"/>
</dbReference>
<evidence type="ECO:0000256" key="1">
    <source>
        <dbReference type="ARBA" id="ARBA00010458"/>
    </source>
</evidence>
<organism evidence="5 6">
    <name type="scientific">Ammoniphilus resinae</name>
    <dbReference type="NCBI Taxonomy" id="861532"/>
    <lineage>
        <taxon>Bacteria</taxon>
        <taxon>Bacillati</taxon>
        <taxon>Bacillota</taxon>
        <taxon>Bacilli</taxon>
        <taxon>Bacillales</taxon>
        <taxon>Paenibacillaceae</taxon>
        <taxon>Aneurinibacillus group</taxon>
        <taxon>Ammoniphilus</taxon>
    </lineage>
</organism>
<dbReference type="Proteomes" id="UP001519343">
    <property type="component" value="Unassembled WGS sequence"/>
</dbReference>
<dbReference type="CDD" id="cd03442">
    <property type="entry name" value="BFIT_BACH"/>
    <property type="match status" value="1"/>
</dbReference>
<evidence type="ECO:0000256" key="2">
    <source>
        <dbReference type="ARBA" id="ARBA00022801"/>
    </source>
</evidence>
<feature type="domain" description="HotDog ACOT-type" evidence="4">
    <location>
        <begin position="7"/>
        <end position="119"/>
    </location>
</feature>
<dbReference type="InterPro" id="IPR040170">
    <property type="entry name" value="Cytosol_ACT"/>
</dbReference>
<reference evidence="5 6" key="1">
    <citation type="submission" date="2021-03" db="EMBL/GenBank/DDBJ databases">
        <title>Genomic Encyclopedia of Type Strains, Phase IV (KMG-IV): sequencing the most valuable type-strain genomes for metagenomic binning, comparative biology and taxonomic classification.</title>
        <authorList>
            <person name="Goeker M."/>
        </authorList>
    </citation>
    <scope>NUCLEOTIDE SEQUENCE [LARGE SCALE GENOMIC DNA]</scope>
    <source>
        <strain evidence="5 6">DSM 24738</strain>
    </source>
</reference>
<comment type="similarity">
    <text evidence="1">Belongs to the acyl coenzyme A hydrolase family.</text>
</comment>
<dbReference type="GO" id="GO:0016787">
    <property type="term" value="F:hydrolase activity"/>
    <property type="evidence" value="ECO:0007669"/>
    <property type="project" value="UniProtKB-KW"/>
</dbReference>
<evidence type="ECO:0000256" key="3">
    <source>
        <dbReference type="PROSITE-ProRule" id="PRU01106"/>
    </source>
</evidence>
<comment type="caution">
    <text evidence="5">The sequence shown here is derived from an EMBL/GenBank/DDBJ whole genome shotgun (WGS) entry which is preliminary data.</text>
</comment>
<keyword evidence="6" id="KW-1185">Reference proteome</keyword>
<dbReference type="SUPFAM" id="SSF54637">
    <property type="entry name" value="Thioesterase/thiol ester dehydrase-isomerase"/>
    <property type="match status" value="1"/>
</dbReference>
<dbReference type="EMBL" id="JAGGKT010000009">
    <property type="protein sequence ID" value="MBP1933125.1"/>
    <property type="molecule type" value="Genomic_DNA"/>
</dbReference>
<evidence type="ECO:0000313" key="5">
    <source>
        <dbReference type="EMBL" id="MBP1933125.1"/>
    </source>
</evidence>
<protein>
    <submittedName>
        <fullName evidence="5">Acyl-CoA hydrolase</fullName>
    </submittedName>
</protein>
<dbReference type="Gene3D" id="3.10.129.10">
    <property type="entry name" value="Hotdog Thioesterase"/>
    <property type="match status" value="1"/>
</dbReference>
<dbReference type="InterPro" id="IPR006683">
    <property type="entry name" value="Thioestr_dom"/>
</dbReference>
<keyword evidence="2 3" id="KW-0378">Hydrolase</keyword>
<dbReference type="InterPro" id="IPR029069">
    <property type="entry name" value="HotDog_dom_sf"/>
</dbReference>
<name>A0ABS4GS60_9BACL</name>
<dbReference type="PANTHER" id="PTHR11049:SF24">
    <property type="entry name" value="CYTOSOLIC ACYL COENZYME A THIOESTER HYDROLASE"/>
    <property type="match status" value="1"/>
</dbReference>